<proteinExistence type="predicted"/>
<accession>A0ACB8QL83</accession>
<organism evidence="1 2">
    <name type="scientific">Vararia minispora EC-137</name>
    <dbReference type="NCBI Taxonomy" id="1314806"/>
    <lineage>
        <taxon>Eukaryota</taxon>
        <taxon>Fungi</taxon>
        <taxon>Dikarya</taxon>
        <taxon>Basidiomycota</taxon>
        <taxon>Agaricomycotina</taxon>
        <taxon>Agaricomycetes</taxon>
        <taxon>Russulales</taxon>
        <taxon>Lachnocladiaceae</taxon>
        <taxon>Vararia</taxon>
    </lineage>
</organism>
<reference evidence="1" key="1">
    <citation type="submission" date="2021-02" db="EMBL/GenBank/DDBJ databases">
        <authorList>
            <consortium name="DOE Joint Genome Institute"/>
            <person name="Ahrendt S."/>
            <person name="Looney B.P."/>
            <person name="Miyauchi S."/>
            <person name="Morin E."/>
            <person name="Drula E."/>
            <person name="Courty P.E."/>
            <person name="Chicoki N."/>
            <person name="Fauchery L."/>
            <person name="Kohler A."/>
            <person name="Kuo A."/>
            <person name="Labutti K."/>
            <person name="Pangilinan J."/>
            <person name="Lipzen A."/>
            <person name="Riley R."/>
            <person name="Andreopoulos W."/>
            <person name="He G."/>
            <person name="Johnson J."/>
            <person name="Barry K.W."/>
            <person name="Grigoriev I.V."/>
            <person name="Nagy L."/>
            <person name="Hibbett D."/>
            <person name="Henrissat B."/>
            <person name="Matheny P.B."/>
            <person name="Labbe J."/>
            <person name="Martin F."/>
        </authorList>
    </citation>
    <scope>NUCLEOTIDE SEQUENCE</scope>
    <source>
        <strain evidence="1">EC-137</strain>
    </source>
</reference>
<sequence length="280" mass="31267">MAQYAHYSKPNPDWERAAKALSQPSASDAPVEMLWARGNEAVYEPRIPIGFGTGDISMKDYMLRSLSTNLHIVTVNVEYRLEPFPRPQDDSFTALKWAVTNSANISVDLHKGFLVMGESAGGQIAAVMAQRALLDPFFHDHSLTGQILQFPVLCHPGHHPERHKDRLLSMEQNKDAPLLTRKDVQGVFDFLGGDPKDPSVSPLLASRLGGLPRVFIQAAGLDPLRDEAILYRLHFNAKEVLFDRYSGMPHSFGDIVSETHAGMRFMQDTENAITWMIQSD</sequence>
<protein>
    <submittedName>
        <fullName evidence="1">Alpha/beta hydrolase fold-domain-containing protein</fullName>
    </submittedName>
</protein>
<dbReference type="EMBL" id="MU273545">
    <property type="protein sequence ID" value="KAI0032468.1"/>
    <property type="molecule type" value="Genomic_DNA"/>
</dbReference>
<keyword evidence="1" id="KW-0378">Hydrolase</keyword>
<reference evidence="1" key="2">
    <citation type="journal article" date="2022" name="New Phytol.">
        <title>Evolutionary transition to the ectomycorrhizal habit in the genomes of a hyperdiverse lineage of mushroom-forming fungi.</title>
        <authorList>
            <person name="Looney B."/>
            <person name="Miyauchi S."/>
            <person name="Morin E."/>
            <person name="Drula E."/>
            <person name="Courty P.E."/>
            <person name="Kohler A."/>
            <person name="Kuo A."/>
            <person name="LaButti K."/>
            <person name="Pangilinan J."/>
            <person name="Lipzen A."/>
            <person name="Riley R."/>
            <person name="Andreopoulos W."/>
            <person name="He G."/>
            <person name="Johnson J."/>
            <person name="Nolan M."/>
            <person name="Tritt A."/>
            <person name="Barry K.W."/>
            <person name="Grigoriev I.V."/>
            <person name="Nagy L.G."/>
            <person name="Hibbett D."/>
            <person name="Henrissat B."/>
            <person name="Matheny P.B."/>
            <person name="Labbe J."/>
            <person name="Martin F.M."/>
        </authorList>
    </citation>
    <scope>NUCLEOTIDE SEQUENCE</scope>
    <source>
        <strain evidence="1">EC-137</strain>
    </source>
</reference>
<gene>
    <name evidence="1" type="ORF">K488DRAFT_70616</name>
</gene>
<name>A0ACB8QL83_9AGAM</name>
<evidence type="ECO:0000313" key="1">
    <source>
        <dbReference type="EMBL" id="KAI0032468.1"/>
    </source>
</evidence>
<keyword evidence="2" id="KW-1185">Reference proteome</keyword>
<evidence type="ECO:0000313" key="2">
    <source>
        <dbReference type="Proteomes" id="UP000814128"/>
    </source>
</evidence>
<dbReference type="Proteomes" id="UP000814128">
    <property type="component" value="Unassembled WGS sequence"/>
</dbReference>
<comment type="caution">
    <text evidence="1">The sequence shown here is derived from an EMBL/GenBank/DDBJ whole genome shotgun (WGS) entry which is preliminary data.</text>
</comment>